<evidence type="ECO:0000256" key="1">
    <source>
        <dbReference type="SAM" id="MobiDB-lite"/>
    </source>
</evidence>
<dbReference type="AlphaFoldDB" id="A0AAP0P1B7"/>
<feature type="compositionally biased region" description="Basic and acidic residues" evidence="1">
    <location>
        <begin position="84"/>
        <end position="98"/>
    </location>
</feature>
<keyword evidence="3" id="KW-1185">Reference proteome</keyword>
<gene>
    <name evidence="2" type="ORF">Scep_015290</name>
</gene>
<proteinExistence type="predicted"/>
<evidence type="ECO:0000313" key="2">
    <source>
        <dbReference type="EMBL" id="KAK9126444.1"/>
    </source>
</evidence>
<comment type="caution">
    <text evidence="2">The sequence shown here is derived from an EMBL/GenBank/DDBJ whole genome shotgun (WGS) entry which is preliminary data.</text>
</comment>
<organism evidence="2 3">
    <name type="scientific">Stephania cephalantha</name>
    <dbReference type="NCBI Taxonomy" id="152367"/>
    <lineage>
        <taxon>Eukaryota</taxon>
        <taxon>Viridiplantae</taxon>
        <taxon>Streptophyta</taxon>
        <taxon>Embryophyta</taxon>
        <taxon>Tracheophyta</taxon>
        <taxon>Spermatophyta</taxon>
        <taxon>Magnoliopsida</taxon>
        <taxon>Ranunculales</taxon>
        <taxon>Menispermaceae</taxon>
        <taxon>Menispermoideae</taxon>
        <taxon>Cissampelideae</taxon>
        <taxon>Stephania</taxon>
    </lineage>
</organism>
<evidence type="ECO:0000313" key="3">
    <source>
        <dbReference type="Proteomes" id="UP001419268"/>
    </source>
</evidence>
<sequence length="136" mass="14665">MPSCLSVGVKLGLLPCRCASRGVVADETRNSIEEEPGEQQHGEEPAEQCGDGSKGAEPWWWRGARKNVGAAAESDGIRGVGKGGDQDKRIAALEEKTAQRQRRRTTISRRGGATPGVVGLRCRGMTEPASRGRRRR</sequence>
<dbReference type="Proteomes" id="UP001419268">
    <property type="component" value="Unassembled WGS sequence"/>
</dbReference>
<feature type="compositionally biased region" description="Basic and acidic residues" evidence="1">
    <location>
        <begin position="25"/>
        <end position="44"/>
    </location>
</feature>
<name>A0AAP0P1B7_9MAGN</name>
<accession>A0AAP0P1B7</accession>
<dbReference type="EMBL" id="JBBNAG010000006">
    <property type="protein sequence ID" value="KAK9126444.1"/>
    <property type="molecule type" value="Genomic_DNA"/>
</dbReference>
<reference evidence="2 3" key="1">
    <citation type="submission" date="2024-01" db="EMBL/GenBank/DDBJ databases">
        <title>Genome assemblies of Stephania.</title>
        <authorList>
            <person name="Yang L."/>
        </authorList>
    </citation>
    <scope>NUCLEOTIDE SEQUENCE [LARGE SCALE GENOMIC DNA]</scope>
    <source>
        <strain evidence="2">JXDWG</strain>
        <tissue evidence="2">Leaf</tissue>
    </source>
</reference>
<feature type="region of interest" description="Disordered" evidence="1">
    <location>
        <begin position="25"/>
        <end position="136"/>
    </location>
</feature>
<protein>
    <submittedName>
        <fullName evidence="2">Uncharacterized protein</fullName>
    </submittedName>
</protein>